<evidence type="ECO:0000313" key="5">
    <source>
        <dbReference type="Proteomes" id="UP001519863"/>
    </source>
</evidence>
<evidence type="ECO:0000313" key="4">
    <source>
        <dbReference type="EMBL" id="MBW6434883.1"/>
    </source>
</evidence>
<dbReference type="InterPro" id="IPR036388">
    <property type="entry name" value="WH-like_DNA-bd_sf"/>
</dbReference>
<dbReference type="InterPro" id="IPR027417">
    <property type="entry name" value="P-loop_NTPase"/>
</dbReference>
<dbReference type="EMBL" id="JAHXZI010000006">
    <property type="protein sequence ID" value="MBW6434883.1"/>
    <property type="molecule type" value="Genomic_DNA"/>
</dbReference>
<dbReference type="InterPro" id="IPR016032">
    <property type="entry name" value="Sig_transdc_resp-reg_C-effctor"/>
</dbReference>
<reference evidence="4 5" key="1">
    <citation type="journal article" date="2013" name="Antonie Van Leeuwenhoek">
        <title>Actinoplanes hulinensis sp. nov., a novel actinomycete isolated from soybean root (Glycine max (L.) Merr).</title>
        <authorList>
            <person name="Shen Y."/>
            <person name="Liu C."/>
            <person name="Wang X."/>
            <person name="Zhao J."/>
            <person name="Jia F."/>
            <person name="Zhang Y."/>
            <person name="Wang L."/>
            <person name="Yang D."/>
            <person name="Xiang W."/>
        </authorList>
    </citation>
    <scope>NUCLEOTIDE SEQUENCE [LARGE SCALE GENOMIC DNA]</scope>
    <source>
        <strain evidence="4 5">NEAU-M9</strain>
    </source>
</reference>
<dbReference type="Pfam" id="PF00196">
    <property type="entry name" value="GerE"/>
    <property type="match status" value="1"/>
</dbReference>
<dbReference type="Gene3D" id="1.10.10.10">
    <property type="entry name" value="Winged helix-like DNA-binding domain superfamily/Winged helix DNA-binding domain"/>
    <property type="match status" value="1"/>
</dbReference>
<dbReference type="InterPro" id="IPR000792">
    <property type="entry name" value="Tscrpt_reg_LuxR_C"/>
</dbReference>
<sequence length="923" mass="98755">MAVLTRTHYLDESRRLDDLRRLADLAETGAAQVVLVEGSAGAGKTALVNEFLTGHAGGWRAMRARCGQLEQDRPLSTVRQLFEPATPVAGRQALRGGLPTAYTVHHRLHHQLAELAGQQPVILVVDDMHLADDESLRWLDYAGRRLDGLPVLLLLTRRPSQRGEHAAVLAELAAHTAFTRVGLPPLSVNGVRRLAGTILDHPIDDRFILACHTLCRGNPQLVRALLERLAGAIPVHHLEEVFRTVLLDTLLARLHRQPRQHAAVAAALAVLPEHSDRDLVAEVAMADVPGIDHALEQLADIGLLHPDDPGRLSDPGLRDAIRASLSPDERGAQHTRTALALRRRGASHSDIAEQLLAAPTYGEKWVVCTLLQAAREHMAGGRAGTAARLLRRAMREPLDGEQRLNVPLALATAQIEAGSNTGGLHGLDEGMRLAATPHERGTVAARLAYSLHSARNPCGTAEALHNAINGLAGSDDEADRTLTLQLQTQLMFHGYWCSATAPDAAALADRISRTVPGRTHDEQQALAVAALCRAAALSASAEKTVAVIERQLTAGLHAAAAGLPYFLCALTGLGLSDRTDFAEHLLSWPLDTPRCLHSSLMEGLVSLVRADLARRTGDLAAARTAGREAVRILQRADRQMLFSPTAAAGLADTLMSMGQHEEAEALLREWRGDTVPGTQGWAALLVACGRLRHIQGDHSGALADLLACSNFVSWAPWANPAILNWRSMTVIAYAETGRSQAARRLAVQELALARSWGAATPVGAALRTLGNVTPGADGLRLLEESAAVLAGSPSRLEHARTLVDLGTALAGQDQPEQARPHLRRGLDLAQECGAAPLAEQAYAALVSTGARPRRLRGTGLAALTPTEQRTAMEAARGCSNRDIAARLFVSQRAVEKALTSVYRKLGIAGRLQLPAAMESASRQ</sequence>
<accession>A0ABS7B1M2</accession>
<dbReference type="InterPro" id="IPR041664">
    <property type="entry name" value="AAA_16"/>
</dbReference>
<evidence type="ECO:0000256" key="2">
    <source>
        <dbReference type="ARBA" id="ARBA00022840"/>
    </source>
</evidence>
<gene>
    <name evidence="4" type="ORF">KZ829_14165</name>
</gene>
<dbReference type="Gene3D" id="1.25.40.10">
    <property type="entry name" value="Tetratricopeptide repeat domain"/>
    <property type="match status" value="1"/>
</dbReference>
<organism evidence="4 5">
    <name type="scientific">Actinoplanes hulinensis</name>
    <dbReference type="NCBI Taxonomy" id="1144547"/>
    <lineage>
        <taxon>Bacteria</taxon>
        <taxon>Bacillati</taxon>
        <taxon>Actinomycetota</taxon>
        <taxon>Actinomycetes</taxon>
        <taxon>Micromonosporales</taxon>
        <taxon>Micromonosporaceae</taxon>
        <taxon>Actinoplanes</taxon>
    </lineage>
</organism>
<dbReference type="Proteomes" id="UP001519863">
    <property type="component" value="Unassembled WGS sequence"/>
</dbReference>
<dbReference type="CDD" id="cd06170">
    <property type="entry name" value="LuxR_C_like"/>
    <property type="match status" value="1"/>
</dbReference>
<name>A0ABS7B1M2_9ACTN</name>
<dbReference type="InterPro" id="IPR011990">
    <property type="entry name" value="TPR-like_helical_dom_sf"/>
</dbReference>
<dbReference type="PROSITE" id="PS50043">
    <property type="entry name" value="HTH_LUXR_2"/>
    <property type="match status" value="1"/>
</dbReference>
<feature type="domain" description="HTH luxR-type" evidence="3">
    <location>
        <begin position="856"/>
        <end position="921"/>
    </location>
</feature>
<keyword evidence="1" id="KW-0547">Nucleotide-binding</keyword>
<dbReference type="SUPFAM" id="SSF48452">
    <property type="entry name" value="TPR-like"/>
    <property type="match status" value="1"/>
</dbReference>
<dbReference type="PANTHER" id="PTHR16305">
    <property type="entry name" value="TESTICULAR SOLUBLE ADENYLYL CYCLASE"/>
    <property type="match status" value="1"/>
</dbReference>
<dbReference type="PANTHER" id="PTHR16305:SF35">
    <property type="entry name" value="TRANSCRIPTIONAL ACTIVATOR DOMAIN"/>
    <property type="match status" value="1"/>
</dbReference>
<comment type="caution">
    <text evidence="4">The sequence shown here is derived from an EMBL/GenBank/DDBJ whole genome shotgun (WGS) entry which is preliminary data.</text>
</comment>
<evidence type="ECO:0000256" key="1">
    <source>
        <dbReference type="ARBA" id="ARBA00022741"/>
    </source>
</evidence>
<protein>
    <submittedName>
        <fullName evidence="4">AAA family ATPase</fullName>
    </submittedName>
</protein>
<dbReference type="SUPFAM" id="SSF52540">
    <property type="entry name" value="P-loop containing nucleoside triphosphate hydrolases"/>
    <property type="match status" value="1"/>
</dbReference>
<dbReference type="RefSeq" id="WP_220144333.1">
    <property type="nucleotide sequence ID" value="NZ_JAHXZI010000006.1"/>
</dbReference>
<dbReference type="SUPFAM" id="SSF46894">
    <property type="entry name" value="C-terminal effector domain of the bipartite response regulators"/>
    <property type="match status" value="1"/>
</dbReference>
<keyword evidence="2" id="KW-0067">ATP-binding</keyword>
<dbReference type="SMART" id="SM00421">
    <property type="entry name" value="HTH_LUXR"/>
    <property type="match status" value="1"/>
</dbReference>
<evidence type="ECO:0000259" key="3">
    <source>
        <dbReference type="PROSITE" id="PS50043"/>
    </source>
</evidence>
<dbReference type="Pfam" id="PF13191">
    <property type="entry name" value="AAA_16"/>
    <property type="match status" value="1"/>
</dbReference>
<proteinExistence type="predicted"/>
<keyword evidence="5" id="KW-1185">Reference proteome</keyword>